<protein>
    <recommendedName>
        <fullName evidence="2">DUF2231 domain-containing protein</fullName>
    </recommendedName>
</protein>
<dbReference type="Pfam" id="PF09990">
    <property type="entry name" value="DUF2231"/>
    <property type="match status" value="1"/>
</dbReference>
<feature type="domain" description="DUF2231" evidence="2">
    <location>
        <begin position="7"/>
        <end position="162"/>
    </location>
</feature>
<evidence type="ECO:0000256" key="1">
    <source>
        <dbReference type="SAM" id="Phobius"/>
    </source>
</evidence>
<dbReference type="EMBL" id="JACBZO010000001">
    <property type="protein sequence ID" value="NYI41443.1"/>
    <property type="molecule type" value="Genomic_DNA"/>
</dbReference>
<dbReference type="InterPro" id="IPR019251">
    <property type="entry name" value="DUF2231_TM"/>
</dbReference>
<reference evidence="3 4" key="1">
    <citation type="submission" date="2020-07" db="EMBL/GenBank/DDBJ databases">
        <title>Sequencing the genomes of 1000 actinobacteria strains.</title>
        <authorList>
            <person name="Klenk H.-P."/>
        </authorList>
    </citation>
    <scope>NUCLEOTIDE SEQUENCE [LARGE SCALE GENOMIC DNA]</scope>
    <source>
        <strain evidence="3 4">DSM 19970</strain>
    </source>
</reference>
<evidence type="ECO:0000259" key="2">
    <source>
        <dbReference type="Pfam" id="PF09990"/>
    </source>
</evidence>
<name>A0A7Z0CK15_9MICO</name>
<feature type="transmembrane region" description="Helical" evidence="1">
    <location>
        <begin position="130"/>
        <end position="151"/>
    </location>
</feature>
<keyword evidence="1" id="KW-1133">Transmembrane helix</keyword>
<keyword evidence="1" id="KW-0472">Membrane</keyword>
<accession>A0A7Z0CK15</accession>
<sequence>MSWTFNGLPLHPLLVHAVVMLAPSASIAAILGTVWPAARRKLGIVTPILTLAAAASAAIAMQAGEYLHAHVTDTKLIDAHIHGAQAVPPWMIFMVAAVWGQWYWFRYQAKRAAAGQAPALSALLSRATTWALGALVIVASVGATTIIALVGDAGARAVWESTFH</sequence>
<feature type="transmembrane region" description="Helical" evidence="1">
    <location>
        <begin position="42"/>
        <end position="63"/>
    </location>
</feature>
<keyword evidence="1" id="KW-0812">Transmembrane</keyword>
<evidence type="ECO:0000313" key="3">
    <source>
        <dbReference type="EMBL" id="NYI41443.1"/>
    </source>
</evidence>
<dbReference type="RefSeq" id="WP_179397837.1">
    <property type="nucleotide sequence ID" value="NZ_JACBZO010000001.1"/>
</dbReference>
<comment type="caution">
    <text evidence="3">The sequence shown here is derived from an EMBL/GenBank/DDBJ whole genome shotgun (WGS) entry which is preliminary data.</text>
</comment>
<feature type="transmembrane region" description="Helical" evidence="1">
    <location>
        <begin position="83"/>
        <end position="105"/>
    </location>
</feature>
<evidence type="ECO:0000313" key="4">
    <source>
        <dbReference type="Proteomes" id="UP000547973"/>
    </source>
</evidence>
<proteinExistence type="predicted"/>
<gene>
    <name evidence="3" type="ORF">BKA03_001562</name>
</gene>
<keyword evidence="4" id="KW-1185">Reference proteome</keyword>
<dbReference type="Proteomes" id="UP000547973">
    <property type="component" value="Unassembled WGS sequence"/>
</dbReference>
<dbReference type="AlphaFoldDB" id="A0A7Z0CK15"/>
<organism evidence="3 4">
    <name type="scientific">Demequina lutea</name>
    <dbReference type="NCBI Taxonomy" id="431489"/>
    <lineage>
        <taxon>Bacteria</taxon>
        <taxon>Bacillati</taxon>
        <taxon>Actinomycetota</taxon>
        <taxon>Actinomycetes</taxon>
        <taxon>Micrococcales</taxon>
        <taxon>Demequinaceae</taxon>
        <taxon>Demequina</taxon>
    </lineage>
</organism>
<feature type="transmembrane region" description="Helical" evidence="1">
    <location>
        <begin position="13"/>
        <end position="35"/>
    </location>
</feature>